<evidence type="ECO:0000259" key="2">
    <source>
        <dbReference type="SMART" id="SM00581"/>
    </source>
</evidence>
<dbReference type="InterPro" id="IPR006568">
    <property type="entry name" value="PSP_pro-rich"/>
</dbReference>
<feature type="domain" description="PSP proline-rich" evidence="2">
    <location>
        <begin position="291"/>
        <end position="344"/>
    </location>
</feature>
<feature type="compositionally biased region" description="Basic residues" evidence="1">
    <location>
        <begin position="35"/>
        <end position="46"/>
    </location>
</feature>
<proteinExistence type="predicted"/>
<feature type="compositionally biased region" description="Basic residues" evidence="1">
    <location>
        <begin position="559"/>
        <end position="571"/>
    </location>
</feature>
<sequence>MAITTHEATSASGAESEVTAHHANNNNNNSSNNKKNTKTRRKKKKAAPATSNGNHAAKDEEEKPKEKLDVEVEWVVEKPMELPPGFEQFQDVFKHFQVQDTEAEEKAEGKDKENDAGEADKKSDASGSDSEDDADKEAASKKKLKRLNRMSVAVLKQMAKHPEVVEWIDVTSSDPNLLVQLKGYRNTVPVPTHWSQKRKYLQGKRGIEKLPFELPEFIKDTGIMELRNAVKEKEDASKLKSKTRERVQPKMGKIEIDYQKLHDAFFRYQTRPRLSMHGELYHEGKEFDTKAKEVKPGNLSEDLIAALSIPPLAPPPWLINMQRYGPPPGYKNLKIPGLNAPIPEGAQWGYHPGGWGKPPVDEFNRPLYGDVFGSSQTEVQSEYMEPVEKTLWGELDPSEDEEEEEDEDEEEEDDEEAEEGDEEEIQEGLVTPSGIQSVASGLETPDFIELRKDARRTAEDEDEGAPKSLYTVIPQRQTNITGFMGSQHVYDLSSAAATSSSSSKKRKNMDGVDVALDPSELADMDSETLQEKYEHGLQAARPESEREDMSDLLSEHFQKQAKKTKQAKQKKGGKDDDKNIF</sequence>
<feature type="compositionally biased region" description="Acidic residues" evidence="1">
    <location>
        <begin position="396"/>
        <end position="426"/>
    </location>
</feature>
<evidence type="ECO:0000313" key="3">
    <source>
        <dbReference type="EMBL" id="KAG0276268.1"/>
    </source>
</evidence>
<reference evidence="3" key="1">
    <citation type="journal article" date="2020" name="Fungal Divers.">
        <title>Resolving the Mortierellaceae phylogeny through synthesis of multi-gene phylogenetics and phylogenomics.</title>
        <authorList>
            <person name="Vandepol N."/>
            <person name="Liber J."/>
            <person name="Desiro A."/>
            <person name="Na H."/>
            <person name="Kennedy M."/>
            <person name="Barry K."/>
            <person name="Grigoriev I.V."/>
            <person name="Miller A.N."/>
            <person name="O'Donnell K."/>
            <person name="Stajich J.E."/>
            <person name="Bonito G."/>
        </authorList>
    </citation>
    <scope>NUCLEOTIDE SEQUENCE</scope>
    <source>
        <strain evidence="3">NRRL 28262</strain>
    </source>
</reference>
<gene>
    <name evidence="3" type="ORF">BGZ95_007751</name>
</gene>
<feature type="region of interest" description="Disordered" evidence="1">
    <location>
        <begin position="97"/>
        <end position="142"/>
    </location>
</feature>
<feature type="compositionally biased region" description="Low complexity" evidence="1">
    <location>
        <begin position="493"/>
        <end position="502"/>
    </location>
</feature>
<keyword evidence="4" id="KW-1185">Reference proteome</keyword>
<dbReference type="PANTHER" id="PTHR12785">
    <property type="entry name" value="SPLICING FACTOR 3B"/>
    <property type="match status" value="1"/>
</dbReference>
<feature type="region of interest" description="Disordered" evidence="1">
    <location>
        <begin position="493"/>
        <end position="581"/>
    </location>
</feature>
<feature type="compositionally biased region" description="Low complexity" evidence="1">
    <location>
        <begin position="24"/>
        <end position="34"/>
    </location>
</feature>
<dbReference type="AlphaFoldDB" id="A0AAD4H8U7"/>
<dbReference type="PANTHER" id="PTHR12785:SF6">
    <property type="entry name" value="SPLICING FACTOR 3B SUBUNIT 2"/>
    <property type="match status" value="1"/>
</dbReference>
<dbReference type="SMART" id="SM00581">
    <property type="entry name" value="PSP"/>
    <property type="match status" value="1"/>
</dbReference>
<dbReference type="Pfam" id="PF04046">
    <property type="entry name" value="PSP"/>
    <property type="match status" value="1"/>
</dbReference>
<feature type="region of interest" description="Disordered" evidence="1">
    <location>
        <begin position="1"/>
        <end position="67"/>
    </location>
</feature>
<dbReference type="Proteomes" id="UP001194580">
    <property type="component" value="Unassembled WGS sequence"/>
</dbReference>
<dbReference type="InterPro" id="IPR007180">
    <property type="entry name" value="DUF382"/>
</dbReference>
<feature type="compositionally biased region" description="Polar residues" evidence="1">
    <location>
        <begin position="1"/>
        <end position="13"/>
    </location>
</feature>
<dbReference type="Pfam" id="PF04037">
    <property type="entry name" value="DUF382"/>
    <property type="match status" value="1"/>
</dbReference>
<comment type="caution">
    <text evidence="3">The sequence shown here is derived from an EMBL/GenBank/DDBJ whole genome shotgun (WGS) entry which is preliminary data.</text>
</comment>
<dbReference type="EMBL" id="JAAAIL010000387">
    <property type="protein sequence ID" value="KAG0276268.1"/>
    <property type="molecule type" value="Genomic_DNA"/>
</dbReference>
<protein>
    <recommendedName>
        <fullName evidence="2">PSP proline-rich domain-containing protein</fullName>
    </recommendedName>
</protein>
<evidence type="ECO:0000313" key="4">
    <source>
        <dbReference type="Proteomes" id="UP001194580"/>
    </source>
</evidence>
<accession>A0AAD4H8U7</accession>
<feature type="compositionally biased region" description="Basic and acidic residues" evidence="1">
    <location>
        <begin position="572"/>
        <end position="581"/>
    </location>
</feature>
<dbReference type="InterPro" id="IPR052584">
    <property type="entry name" value="U2_snRNP_Complex_Component"/>
</dbReference>
<feature type="compositionally biased region" description="Basic and acidic residues" evidence="1">
    <location>
        <begin position="56"/>
        <end position="67"/>
    </location>
</feature>
<name>A0AAD4H8U7_9FUNG</name>
<feature type="compositionally biased region" description="Basic and acidic residues" evidence="1">
    <location>
        <begin position="448"/>
        <end position="458"/>
    </location>
</feature>
<feature type="compositionally biased region" description="Basic and acidic residues" evidence="1">
    <location>
        <begin position="542"/>
        <end position="558"/>
    </location>
</feature>
<organism evidence="3 4">
    <name type="scientific">Linnemannia exigua</name>
    <dbReference type="NCBI Taxonomy" id="604196"/>
    <lineage>
        <taxon>Eukaryota</taxon>
        <taxon>Fungi</taxon>
        <taxon>Fungi incertae sedis</taxon>
        <taxon>Mucoromycota</taxon>
        <taxon>Mortierellomycotina</taxon>
        <taxon>Mortierellomycetes</taxon>
        <taxon>Mortierellales</taxon>
        <taxon>Mortierellaceae</taxon>
        <taxon>Linnemannia</taxon>
    </lineage>
</organism>
<feature type="region of interest" description="Disordered" evidence="1">
    <location>
        <begin position="390"/>
        <end position="469"/>
    </location>
</feature>
<evidence type="ECO:0000256" key="1">
    <source>
        <dbReference type="SAM" id="MobiDB-lite"/>
    </source>
</evidence>
<feature type="compositionally biased region" description="Basic and acidic residues" evidence="1">
    <location>
        <begin position="104"/>
        <end position="124"/>
    </location>
</feature>
<dbReference type="GO" id="GO:0005634">
    <property type="term" value="C:nucleus"/>
    <property type="evidence" value="ECO:0007669"/>
    <property type="project" value="InterPro"/>
</dbReference>